<accession>A0A7M2WRJ5</accession>
<feature type="region of interest" description="Disordered" evidence="1">
    <location>
        <begin position="195"/>
        <end position="223"/>
    </location>
</feature>
<evidence type="ECO:0000256" key="1">
    <source>
        <dbReference type="SAM" id="MobiDB-lite"/>
    </source>
</evidence>
<dbReference type="KEGG" id="hbs:IPV69_18040"/>
<organism evidence="2 3">
    <name type="scientific">Humisphaera borealis</name>
    <dbReference type="NCBI Taxonomy" id="2807512"/>
    <lineage>
        <taxon>Bacteria</taxon>
        <taxon>Pseudomonadati</taxon>
        <taxon>Planctomycetota</taxon>
        <taxon>Phycisphaerae</taxon>
        <taxon>Tepidisphaerales</taxon>
        <taxon>Tepidisphaeraceae</taxon>
        <taxon>Humisphaera</taxon>
    </lineage>
</organism>
<name>A0A7M2WRJ5_9BACT</name>
<protein>
    <submittedName>
        <fullName evidence="2">Uncharacterized protein</fullName>
    </submittedName>
</protein>
<dbReference type="Proteomes" id="UP000593765">
    <property type="component" value="Chromosome"/>
</dbReference>
<evidence type="ECO:0000313" key="2">
    <source>
        <dbReference type="EMBL" id="QOV88147.1"/>
    </source>
</evidence>
<dbReference type="EMBL" id="CP063458">
    <property type="protein sequence ID" value="QOV88147.1"/>
    <property type="molecule type" value="Genomic_DNA"/>
</dbReference>
<dbReference type="RefSeq" id="WP_206291116.1">
    <property type="nucleotide sequence ID" value="NZ_CP063458.1"/>
</dbReference>
<feature type="compositionally biased region" description="Low complexity" evidence="1">
    <location>
        <begin position="1"/>
        <end position="10"/>
    </location>
</feature>
<sequence>MQSVESVESVLDSSRGAAVMDAPDTGANDAMAAVDVTPRHSRAEQSRINGAKSRGPTSNAGKAVASQNAWKHGLRARGQLLPDEDPAELAAFVASFCNDLGAVGPCQVMLAERVAEMAWKLRRMPIVRSAVLCSRRDKQREADGGFGGMDDLGDLIFELRKADPNGGIVMLLQRYESQIERSMQSALRELRILQGGTRNRGAPAPAPQRQSEPATSEADEAMAVEGESRVRSAESERDAAATVVADSAVVAGNATVVEPIAANSPTAAATFGPDDLLPADIHSRVRSADELRGRVAPVQGDPLGRGRSASRRG</sequence>
<keyword evidence="3" id="KW-1185">Reference proteome</keyword>
<reference evidence="2 3" key="1">
    <citation type="submission" date="2020-10" db="EMBL/GenBank/DDBJ databases">
        <title>Wide distribution of Phycisphaera-like planctomycetes from WD2101 soil group in peatlands and genome analysis of the first cultivated representative.</title>
        <authorList>
            <person name="Dedysh S.N."/>
            <person name="Beletsky A.V."/>
            <person name="Ivanova A."/>
            <person name="Kulichevskaya I.S."/>
            <person name="Suzina N.E."/>
            <person name="Philippov D.A."/>
            <person name="Rakitin A.L."/>
            <person name="Mardanov A.V."/>
            <person name="Ravin N.V."/>
        </authorList>
    </citation>
    <scope>NUCLEOTIDE SEQUENCE [LARGE SCALE GENOMIC DNA]</scope>
    <source>
        <strain evidence="2 3">M1803</strain>
    </source>
</reference>
<feature type="region of interest" description="Disordered" evidence="1">
    <location>
        <begin position="286"/>
        <end position="313"/>
    </location>
</feature>
<proteinExistence type="predicted"/>
<feature type="region of interest" description="Disordered" evidence="1">
    <location>
        <begin position="38"/>
        <end position="62"/>
    </location>
</feature>
<evidence type="ECO:0000313" key="3">
    <source>
        <dbReference type="Proteomes" id="UP000593765"/>
    </source>
</evidence>
<feature type="region of interest" description="Disordered" evidence="1">
    <location>
        <begin position="1"/>
        <end position="26"/>
    </location>
</feature>
<dbReference type="AlphaFoldDB" id="A0A7M2WRJ5"/>
<gene>
    <name evidence="2" type="ORF">IPV69_18040</name>
</gene>